<evidence type="ECO:0000256" key="2">
    <source>
        <dbReference type="ARBA" id="ARBA00005731"/>
    </source>
</evidence>
<name>A0AAN5DG63_9BILA</name>
<feature type="transmembrane region" description="Helical" evidence="6">
    <location>
        <begin position="31"/>
        <end position="51"/>
    </location>
</feature>
<dbReference type="GO" id="GO:0015144">
    <property type="term" value="F:carbohydrate transmembrane transporter activity"/>
    <property type="evidence" value="ECO:0007669"/>
    <property type="project" value="InterPro"/>
</dbReference>
<gene>
    <name evidence="7" type="ORF">PMAYCL1PPCAC_32546</name>
</gene>
<evidence type="ECO:0000313" key="8">
    <source>
        <dbReference type="Proteomes" id="UP001328107"/>
    </source>
</evidence>
<dbReference type="EMBL" id="BTRK01000006">
    <property type="protein sequence ID" value="GMR62351.1"/>
    <property type="molecule type" value="Genomic_DNA"/>
</dbReference>
<dbReference type="PANTHER" id="PTHR16119">
    <property type="entry name" value="TRANSMEMBRANE PROTEIN 144"/>
    <property type="match status" value="1"/>
</dbReference>
<organism evidence="7 8">
    <name type="scientific">Pristionchus mayeri</name>
    <dbReference type="NCBI Taxonomy" id="1317129"/>
    <lineage>
        <taxon>Eukaryota</taxon>
        <taxon>Metazoa</taxon>
        <taxon>Ecdysozoa</taxon>
        <taxon>Nematoda</taxon>
        <taxon>Chromadorea</taxon>
        <taxon>Rhabditida</taxon>
        <taxon>Rhabditina</taxon>
        <taxon>Diplogasteromorpha</taxon>
        <taxon>Diplogasteroidea</taxon>
        <taxon>Neodiplogasteridae</taxon>
        <taxon>Pristionchus</taxon>
    </lineage>
</organism>
<feature type="transmembrane region" description="Helical" evidence="6">
    <location>
        <begin position="57"/>
        <end position="77"/>
    </location>
</feature>
<keyword evidence="8" id="KW-1185">Reference proteome</keyword>
<accession>A0AAN5DG63</accession>
<dbReference type="Pfam" id="PF07857">
    <property type="entry name" value="TMEM144"/>
    <property type="match status" value="1"/>
</dbReference>
<evidence type="ECO:0000256" key="3">
    <source>
        <dbReference type="ARBA" id="ARBA00022692"/>
    </source>
</evidence>
<feature type="transmembrane region" description="Helical" evidence="6">
    <location>
        <begin position="255"/>
        <end position="277"/>
    </location>
</feature>
<feature type="transmembrane region" description="Helical" evidence="6">
    <location>
        <begin position="283"/>
        <end position="305"/>
    </location>
</feature>
<comment type="similarity">
    <text evidence="2">Belongs to the TMEM144 family.</text>
</comment>
<dbReference type="PANTHER" id="PTHR16119:SF16">
    <property type="entry name" value="TRANSMEMBRANE PROTEIN 144 HOMOLOG"/>
    <property type="match status" value="1"/>
</dbReference>
<comment type="caution">
    <text evidence="7">The sequence shown here is derived from an EMBL/GenBank/DDBJ whole genome shotgun (WGS) entry which is preliminary data.</text>
</comment>
<keyword evidence="5 6" id="KW-0472">Membrane</keyword>
<evidence type="ECO:0000313" key="7">
    <source>
        <dbReference type="EMBL" id="GMR62351.1"/>
    </source>
</evidence>
<evidence type="ECO:0000256" key="4">
    <source>
        <dbReference type="ARBA" id="ARBA00022989"/>
    </source>
</evidence>
<evidence type="ECO:0000256" key="1">
    <source>
        <dbReference type="ARBA" id="ARBA00004141"/>
    </source>
</evidence>
<comment type="subcellular location">
    <subcellularLocation>
        <location evidence="1">Membrane</location>
        <topology evidence="1">Multi-pass membrane protein</topology>
    </subcellularLocation>
</comment>
<feature type="transmembrane region" description="Helical" evidence="6">
    <location>
        <begin position="89"/>
        <end position="106"/>
    </location>
</feature>
<feature type="transmembrane region" description="Helical" evidence="6">
    <location>
        <begin position="221"/>
        <end position="243"/>
    </location>
</feature>
<feature type="transmembrane region" description="Helical" evidence="6">
    <location>
        <begin position="118"/>
        <end position="137"/>
    </location>
</feature>
<evidence type="ECO:0000256" key="6">
    <source>
        <dbReference type="SAM" id="Phobius"/>
    </source>
</evidence>
<keyword evidence="3 6" id="KW-0812">Transmembrane</keyword>
<reference evidence="8" key="1">
    <citation type="submission" date="2022-10" db="EMBL/GenBank/DDBJ databases">
        <title>Genome assembly of Pristionchus species.</title>
        <authorList>
            <person name="Yoshida K."/>
            <person name="Sommer R.J."/>
        </authorList>
    </citation>
    <scope>NUCLEOTIDE SEQUENCE [LARGE SCALE GENOMIC DNA]</scope>
    <source>
        <strain evidence="8">RS5460</strain>
    </source>
</reference>
<keyword evidence="4 6" id="KW-1133">Transmembrane helix</keyword>
<protein>
    <submittedName>
        <fullName evidence="7">Uncharacterized protein</fullName>
    </submittedName>
</protein>
<proteinExistence type="inferred from homology"/>
<feature type="transmembrane region" description="Helical" evidence="6">
    <location>
        <begin position="181"/>
        <end position="201"/>
    </location>
</feature>
<dbReference type="AlphaFoldDB" id="A0AAN5DG63"/>
<evidence type="ECO:0000256" key="5">
    <source>
        <dbReference type="ARBA" id="ARBA00023136"/>
    </source>
</evidence>
<feature type="transmembrane region" description="Helical" evidence="6">
    <location>
        <begin position="312"/>
        <end position="333"/>
    </location>
</feature>
<dbReference type="GO" id="GO:0016020">
    <property type="term" value="C:membrane"/>
    <property type="evidence" value="ECO:0007669"/>
    <property type="project" value="UniProtKB-SubCell"/>
</dbReference>
<feature type="non-terminal residue" evidence="7">
    <location>
        <position position="1"/>
    </location>
</feature>
<sequence>WLGAIATVITCVGFGTVFVPIKKFEARDGNFVALMMSVGMLIPCMACSFAYSAPTVFPLALLAGVCYAIANAFSIFIMDQVGMAVGGQVWSVVASLSGWAIARYGLLGSPAEIPSSDILNIAGVIVLCTGGTIFAFVRSHPIPTYPAPHYVEQKMKIGIAGSGLPMSNATKKDRSSTKMRLIGLALAVFVGLLHGITPTPINYLRSQHNLGVPGLSPHNGGYMLSFSIGSLLISISHFTLYALHRRNQPFINVEIAVPSIIGGILYGIAISTLFVSIENLDQAISFPICSIAPGIVNTLWAIFYFKEIRGKLDLSILLLAYIVTGVGILIISLSKKIST</sequence>
<dbReference type="InterPro" id="IPR010651">
    <property type="entry name" value="Sugar_transport"/>
</dbReference>
<dbReference type="Proteomes" id="UP001328107">
    <property type="component" value="Unassembled WGS sequence"/>
</dbReference>
<dbReference type="InterPro" id="IPR012435">
    <property type="entry name" value="TMEM144"/>
</dbReference>